<dbReference type="InterPro" id="IPR001173">
    <property type="entry name" value="Glyco_trans_2-like"/>
</dbReference>
<gene>
    <name evidence="2" type="ORF">METZ01_LOCUS434811</name>
</gene>
<dbReference type="SUPFAM" id="SSF53448">
    <property type="entry name" value="Nucleotide-diphospho-sugar transferases"/>
    <property type="match status" value="1"/>
</dbReference>
<reference evidence="2" key="1">
    <citation type="submission" date="2018-05" db="EMBL/GenBank/DDBJ databases">
        <authorList>
            <person name="Lanie J.A."/>
            <person name="Ng W.-L."/>
            <person name="Kazmierczak K.M."/>
            <person name="Andrzejewski T.M."/>
            <person name="Davidsen T.M."/>
            <person name="Wayne K.J."/>
            <person name="Tettelin H."/>
            <person name="Glass J.I."/>
            <person name="Rusch D."/>
            <person name="Podicherti R."/>
            <person name="Tsui H.-C.T."/>
            <person name="Winkler M.E."/>
        </authorList>
    </citation>
    <scope>NUCLEOTIDE SEQUENCE</scope>
</reference>
<dbReference type="InterPro" id="IPR029044">
    <property type="entry name" value="Nucleotide-diphossugar_trans"/>
</dbReference>
<sequence length="217" mass="25386">MNVSIIITCFNRENYVARAIRSAVDQSFPYGKFEVIVVDDNSTDHSREIIDDFGDDIIVLKHEENLGLPTARNTGIRRAQGRYVVHLDSDDYFHSELIAFEHQFLAYNSDWGAVACDYVLVDAHEKHISRMSAKEHPIACGVMFRKDYLITIGLYDETMLVCEDEELRSRFEERYTIGHIPVPYYRYTRHDGNITRDYDRVDEYKERLNQSLRESSD</sequence>
<name>A0A382YF71_9ZZZZ</name>
<dbReference type="Gene3D" id="3.90.550.10">
    <property type="entry name" value="Spore Coat Polysaccharide Biosynthesis Protein SpsA, Chain A"/>
    <property type="match status" value="1"/>
</dbReference>
<dbReference type="AlphaFoldDB" id="A0A382YF71"/>
<evidence type="ECO:0000259" key="1">
    <source>
        <dbReference type="Pfam" id="PF00535"/>
    </source>
</evidence>
<dbReference type="PANTHER" id="PTHR22916:SF3">
    <property type="entry name" value="UDP-GLCNAC:BETAGAL BETA-1,3-N-ACETYLGLUCOSAMINYLTRANSFERASE-LIKE PROTEIN 1"/>
    <property type="match status" value="1"/>
</dbReference>
<dbReference type="PANTHER" id="PTHR22916">
    <property type="entry name" value="GLYCOSYLTRANSFERASE"/>
    <property type="match status" value="1"/>
</dbReference>
<dbReference type="EMBL" id="UINC01175363">
    <property type="protein sequence ID" value="SVD81957.1"/>
    <property type="molecule type" value="Genomic_DNA"/>
</dbReference>
<accession>A0A382YF71</accession>
<evidence type="ECO:0000313" key="2">
    <source>
        <dbReference type="EMBL" id="SVD81957.1"/>
    </source>
</evidence>
<proteinExistence type="predicted"/>
<dbReference type="GO" id="GO:0016758">
    <property type="term" value="F:hexosyltransferase activity"/>
    <property type="evidence" value="ECO:0007669"/>
    <property type="project" value="UniProtKB-ARBA"/>
</dbReference>
<protein>
    <recommendedName>
        <fullName evidence="1">Glycosyltransferase 2-like domain-containing protein</fullName>
    </recommendedName>
</protein>
<organism evidence="2">
    <name type="scientific">marine metagenome</name>
    <dbReference type="NCBI Taxonomy" id="408172"/>
    <lineage>
        <taxon>unclassified sequences</taxon>
        <taxon>metagenomes</taxon>
        <taxon>ecological metagenomes</taxon>
    </lineage>
</organism>
<dbReference type="Pfam" id="PF00535">
    <property type="entry name" value="Glycos_transf_2"/>
    <property type="match status" value="1"/>
</dbReference>
<feature type="domain" description="Glycosyltransferase 2-like" evidence="1">
    <location>
        <begin position="4"/>
        <end position="99"/>
    </location>
</feature>
<dbReference type="CDD" id="cd00761">
    <property type="entry name" value="Glyco_tranf_GTA_type"/>
    <property type="match status" value="1"/>
</dbReference>